<dbReference type="PANTHER" id="PTHR10134">
    <property type="entry name" value="CYTOCHROME B-C1 COMPLEX SUBUNIT RIESKE, MITOCHONDRIAL"/>
    <property type="match status" value="1"/>
</dbReference>
<dbReference type="Gene3D" id="2.102.10.10">
    <property type="entry name" value="Rieske [2Fe-2S] iron-sulphur domain"/>
    <property type="match status" value="1"/>
</dbReference>
<dbReference type="GO" id="GO:0004497">
    <property type="term" value="F:monooxygenase activity"/>
    <property type="evidence" value="ECO:0007669"/>
    <property type="project" value="UniProtKB-ARBA"/>
</dbReference>
<keyword evidence="3" id="KW-0408">Iron</keyword>
<keyword evidence="1" id="KW-0001">2Fe-2S</keyword>
<dbReference type="Proteomes" id="UP000767446">
    <property type="component" value="Unassembled WGS sequence"/>
</dbReference>
<sequence>MKRRKFFTWVGVGGFLSFLPTIIAACSPKNVTSESNNSQPVSGMVTVGTVAELDQEGFILNKEFAGGKVLVIRNPAATDTLLAVNPTCPHEGCTVKWEGNDKQYVCPCHNAKYGPEGTFISGPVEKPLATFTAKIEGDAVVVQ</sequence>
<evidence type="ECO:0000256" key="7">
    <source>
        <dbReference type="SAM" id="SignalP"/>
    </source>
</evidence>
<dbReference type="CDD" id="cd03467">
    <property type="entry name" value="Rieske"/>
    <property type="match status" value="1"/>
</dbReference>
<accession>A0A941JRE7</accession>
<dbReference type="AlphaFoldDB" id="A0A941JRE7"/>
<dbReference type="GO" id="GO:0016705">
    <property type="term" value="F:oxidoreductase activity, acting on paired donors, with incorporation or reduction of molecular oxygen"/>
    <property type="evidence" value="ECO:0007669"/>
    <property type="project" value="UniProtKB-ARBA"/>
</dbReference>
<evidence type="ECO:0000313" key="10">
    <source>
        <dbReference type="Proteomes" id="UP000767446"/>
    </source>
</evidence>
<evidence type="ECO:0000256" key="3">
    <source>
        <dbReference type="ARBA" id="ARBA00023004"/>
    </source>
</evidence>
<reference evidence="9" key="1">
    <citation type="submission" date="2021-02" db="EMBL/GenBank/DDBJ databases">
        <title>Metagenome analyses of Stigonema ocellatum DSM 106950, Chlorogloea purpurea SAG 13.99 and Gomphosphaeria aponina DSM 107014.</title>
        <authorList>
            <person name="Marter P."/>
            <person name="Huang S."/>
        </authorList>
    </citation>
    <scope>NUCLEOTIDE SEQUENCE</scope>
    <source>
        <strain evidence="9">JP213</strain>
    </source>
</reference>
<dbReference type="InterPro" id="IPR036922">
    <property type="entry name" value="Rieske_2Fe-2S_sf"/>
</dbReference>
<feature type="signal peptide" evidence="7">
    <location>
        <begin position="1"/>
        <end position="24"/>
    </location>
</feature>
<proteinExistence type="predicted"/>
<protein>
    <submittedName>
        <fullName evidence="9">Rieske (2Fe-2S) protein</fullName>
    </submittedName>
</protein>
<evidence type="ECO:0000256" key="4">
    <source>
        <dbReference type="ARBA" id="ARBA00023014"/>
    </source>
</evidence>
<organism evidence="9 10">
    <name type="scientific">Gomphosphaeria aponina SAG 52.96 = DSM 107014</name>
    <dbReference type="NCBI Taxonomy" id="1521640"/>
    <lineage>
        <taxon>Bacteria</taxon>
        <taxon>Bacillati</taxon>
        <taxon>Cyanobacteriota</taxon>
        <taxon>Cyanophyceae</taxon>
        <taxon>Oscillatoriophycideae</taxon>
        <taxon>Chroococcales</taxon>
        <taxon>Gomphosphaeriaceae</taxon>
        <taxon>Gomphosphaeria</taxon>
    </lineage>
</organism>
<feature type="domain" description="Rieske" evidence="8">
    <location>
        <begin position="48"/>
        <end position="142"/>
    </location>
</feature>
<evidence type="ECO:0000259" key="8">
    <source>
        <dbReference type="PROSITE" id="PS51296"/>
    </source>
</evidence>
<keyword evidence="4" id="KW-0411">Iron-sulfur</keyword>
<dbReference type="PROSITE" id="PS51257">
    <property type="entry name" value="PROKAR_LIPOPROTEIN"/>
    <property type="match status" value="1"/>
</dbReference>
<dbReference type="GO" id="GO:0046872">
    <property type="term" value="F:metal ion binding"/>
    <property type="evidence" value="ECO:0007669"/>
    <property type="project" value="UniProtKB-KW"/>
</dbReference>
<evidence type="ECO:0000256" key="6">
    <source>
        <dbReference type="ARBA" id="ARBA00034078"/>
    </source>
</evidence>
<dbReference type="SUPFAM" id="SSF50022">
    <property type="entry name" value="ISP domain"/>
    <property type="match status" value="1"/>
</dbReference>
<dbReference type="GO" id="GO:0051537">
    <property type="term" value="F:2 iron, 2 sulfur cluster binding"/>
    <property type="evidence" value="ECO:0007669"/>
    <property type="project" value="UniProtKB-KW"/>
</dbReference>
<comment type="cofactor">
    <cofactor evidence="6">
        <name>[2Fe-2S] cluster</name>
        <dbReference type="ChEBI" id="CHEBI:190135"/>
    </cofactor>
</comment>
<dbReference type="Pfam" id="PF00355">
    <property type="entry name" value="Rieske"/>
    <property type="match status" value="1"/>
</dbReference>
<gene>
    <name evidence="9" type="ORF">DSM107014_02805</name>
</gene>
<evidence type="ECO:0000256" key="1">
    <source>
        <dbReference type="ARBA" id="ARBA00022714"/>
    </source>
</evidence>
<feature type="chain" id="PRO_5036867609" evidence="7">
    <location>
        <begin position="25"/>
        <end position="143"/>
    </location>
</feature>
<keyword evidence="7" id="KW-0732">Signal</keyword>
<evidence type="ECO:0000313" key="9">
    <source>
        <dbReference type="EMBL" id="MBR8826826.1"/>
    </source>
</evidence>
<dbReference type="InterPro" id="IPR014349">
    <property type="entry name" value="Rieske_Fe-S_prot"/>
</dbReference>
<dbReference type="InterPro" id="IPR017941">
    <property type="entry name" value="Rieske_2Fe-2S"/>
</dbReference>
<dbReference type="GO" id="GO:0016020">
    <property type="term" value="C:membrane"/>
    <property type="evidence" value="ECO:0007669"/>
    <property type="project" value="InterPro"/>
</dbReference>
<evidence type="ECO:0000256" key="5">
    <source>
        <dbReference type="ARBA" id="ARBA00023157"/>
    </source>
</evidence>
<dbReference type="PROSITE" id="PS51296">
    <property type="entry name" value="RIESKE"/>
    <property type="match status" value="1"/>
</dbReference>
<evidence type="ECO:0000256" key="2">
    <source>
        <dbReference type="ARBA" id="ARBA00022723"/>
    </source>
</evidence>
<keyword evidence="2" id="KW-0479">Metal-binding</keyword>
<keyword evidence="5" id="KW-1015">Disulfide bond</keyword>
<name>A0A941JRE7_9CHRO</name>
<comment type="caution">
    <text evidence="9">The sequence shown here is derived from an EMBL/GenBank/DDBJ whole genome shotgun (WGS) entry which is preliminary data.</text>
</comment>
<dbReference type="EMBL" id="JADQBC010000012">
    <property type="protein sequence ID" value="MBR8826826.1"/>
    <property type="molecule type" value="Genomic_DNA"/>
</dbReference>
<dbReference type="InterPro" id="IPR005805">
    <property type="entry name" value="Rieske_Fe-S_prot_C"/>
</dbReference>
<dbReference type="PRINTS" id="PR00162">
    <property type="entry name" value="RIESKE"/>
</dbReference>